<dbReference type="Proteomes" id="UP000187609">
    <property type="component" value="Unassembled WGS sequence"/>
</dbReference>
<feature type="region of interest" description="Disordered" evidence="1">
    <location>
        <begin position="139"/>
        <end position="173"/>
    </location>
</feature>
<feature type="compositionally biased region" description="Polar residues" evidence="1">
    <location>
        <begin position="157"/>
        <end position="173"/>
    </location>
</feature>
<dbReference type="Gramene" id="OIS98802">
    <property type="protein sequence ID" value="OIS98802"/>
    <property type="gene ID" value="A4A49_60944"/>
</dbReference>
<feature type="compositionally biased region" description="Basic and acidic residues" evidence="1">
    <location>
        <begin position="139"/>
        <end position="155"/>
    </location>
</feature>
<reference evidence="2" key="1">
    <citation type="submission" date="2016-11" db="EMBL/GenBank/DDBJ databases">
        <title>The genome of Nicotiana attenuata.</title>
        <authorList>
            <person name="Xu S."/>
            <person name="Brockmoeller T."/>
            <person name="Gaquerel E."/>
            <person name="Navarro A."/>
            <person name="Kuhl H."/>
            <person name="Gase K."/>
            <person name="Ling Z."/>
            <person name="Zhou W."/>
            <person name="Kreitzer C."/>
            <person name="Stanke M."/>
            <person name="Tang H."/>
            <person name="Lyons E."/>
            <person name="Pandey P."/>
            <person name="Pandey S.P."/>
            <person name="Timmermann B."/>
            <person name="Baldwin I.T."/>
        </authorList>
    </citation>
    <scope>NUCLEOTIDE SEQUENCE [LARGE SCALE GENOMIC DNA]</scope>
    <source>
        <strain evidence="2">UT</strain>
    </source>
</reference>
<proteinExistence type="predicted"/>
<name>A0A1J6IIU4_NICAT</name>
<organism evidence="2 3">
    <name type="scientific">Nicotiana attenuata</name>
    <name type="common">Coyote tobacco</name>
    <dbReference type="NCBI Taxonomy" id="49451"/>
    <lineage>
        <taxon>Eukaryota</taxon>
        <taxon>Viridiplantae</taxon>
        <taxon>Streptophyta</taxon>
        <taxon>Embryophyta</taxon>
        <taxon>Tracheophyta</taxon>
        <taxon>Spermatophyta</taxon>
        <taxon>Magnoliopsida</taxon>
        <taxon>eudicotyledons</taxon>
        <taxon>Gunneridae</taxon>
        <taxon>Pentapetalae</taxon>
        <taxon>asterids</taxon>
        <taxon>lamiids</taxon>
        <taxon>Solanales</taxon>
        <taxon>Solanaceae</taxon>
        <taxon>Nicotianoideae</taxon>
        <taxon>Nicotianeae</taxon>
        <taxon>Nicotiana</taxon>
    </lineage>
</organism>
<accession>A0A1J6IIU4</accession>
<gene>
    <name evidence="2" type="ORF">A4A49_60944</name>
</gene>
<evidence type="ECO:0000313" key="2">
    <source>
        <dbReference type="EMBL" id="OIS98802.1"/>
    </source>
</evidence>
<feature type="non-terminal residue" evidence="2">
    <location>
        <position position="173"/>
    </location>
</feature>
<keyword evidence="3" id="KW-1185">Reference proteome</keyword>
<feature type="non-terminal residue" evidence="2">
    <location>
        <position position="1"/>
    </location>
</feature>
<dbReference type="EMBL" id="MJEQ01037191">
    <property type="protein sequence ID" value="OIS98802.1"/>
    <property type="molecule type" value="Genomic_DNA"/>
</dbReference>
<feature type="compositionally biased region" description="Polar residues" evidence="1">
    <location>
        <begin position="83"/>
        <end position="94"/>
    </location>
</feature>
<comment type="caution">
    <text evidence="2">The sequence shown here is derived from an EMBL/GenBank/DDBJ whole genome shotgun (WGS) entry which is preliminary data.</text>
</comment>
<sequence length="173" mass="18128">KIDKGPPQPSRDVPARTALARISNVLNPIVEAYDKLACAAKILSDGTGSKTDVNNAEAVVQIVQNKEADESMQFKPNDRGDMGQNSSVKASQVVTEGELQETGSVGQQVLQTANTSVQAADISNNGTVASTAAILKETVDRADKSKQFKPNDRGDMGQNSGAKASQVATEGEV</sequence>
<dbReference type="AlphaFoldDB" id="A0A1J6IIU4"/>
<protein>
    <submittedName>
        <fullName evidence="2">Uncharacterized protein</fullName>
    </submittedName>
</protein>
<feature type="region of interest" description="Disordered" evidence="1">
    <location>
        <begin position="67"/>
        <end position="106"/>
    </location>
</feature>
<evidence type="ECO:0000313" key="3">
    <source>
        <dbReference type="Proteomes" id="UP000187609"/>
    </source>
</evidence>
<evidence type="ECO:0000256" key="1">
    <source>
        <dbReference type="SAM" id="MobiDB-lite"/>
    </source>
</evidence>